<dbReference type="Proteomes" id="UP000765509">
    <property type="component" value="Unassembled WGS sequence"/>
</dbReference>
<gene>
    <name evidence="1" type="ORF">O181_088558</name>
</gene>
<dbReference type="EMBL" id="AVOT02054100">
    <property type="protein sequence ID" value="MBW0548843.1"/>
    <property type="molecule type" value="Genomic_DNA"/>
</dbReference>
<sequence>MLPPLSFMRDLSLGRSFNLDPYVSCYYNSTPGKIYGDQELYNYDTSVSFNNKTYPVARFVNEFGFHLMPSIYTWE</sequence>
<evidence type="ECO:0000313" key="2">
    <source>
        <dbReference type="Proteomes" id="UP000765509"/>
    </source>
</evidence>
<dbReference type="OrthoDB" id="2866996at2759"/>
<dbReference type="Gene3D" id="3.20.20.80">
    <property type="entry name" value="Glycosidases"/>
    <property type="match status" value="1"/>
</dbReference>
<reference evidence="1" key="1">
    <citation type="submission" date="2021-03" db="EMBL/GenBank/DDBJ databases">
        <title>Draft genome sequence of rust myrtle Austropuccinia psidii MF-1, a brazilian biotype.</title>
        <authorList>
            <person name="Quecine M.C."/>
            <person name="Pachon D.M.R."/>
            <person name="Bonatelli M.L."/>
            <person name="Correr F.H."/>
            <person name="Franceschini L.M."/>
            <person name="Leite T.F."/>
            <person name="Margarido G.R.A."/>
            <person name="Almeida C.A."/>
            <person name="Ferrarezi J.A."/>
            <person name="Labate C.A."/>
        </authorList>
    </citation>
    <scope>NUCLEOTIDE SEQUENCE</scope>
    <source>
        <strain evidence="1">MF-1</strain>
    </source>
</reference>
<comment type="caution">
    <text evidence="1">The sequence shown here is derived from an EMBL/GenBank/DDBJ whole genome shotgun (WGS) entry which is preliminary data.</text>
</comment>
<protein>
    <submittedName>
        <fullName evidence="1">Uncharacterized protein</fullName>
    </submittedName>
</protein>
<keyword evidence="2" id="KW-1185">Reference proteome</keyword>
<accession>A0A9Q3IRP6</accession>
<evidence type="ECO:0000313" key="1">
    <source>
        <dbReference type="EMBL" id="MBW0548843.1"/>
    </source>
</evidence>
<name>A0A9Q3IRP6_9BASI</name>
<proteinExistence type="predicted"/>
<organism evidence="1 2">
    <name type="scientific">Austropuccinia psidii MF-1</name>
    <dbReference type="NCBI Taxonomy" id="1389203"/>
    <lineage>
        <taxon>Eukaryota</taxon>
        <taxon>Fungi</taxon>
        <taxon>Dikarya</taxon>
        <taxon>Basidiomycota</taxon>
        <taxon>Pucciniomycotina</taxon>
        <taxon>Pucciniomycetes</taxon>
        <taxon>Pucciniales</taxon>
        <taxon>Sphaerophragmiaceae</taxon>
        <taxon>Austropuccinia</taxon>
    </lineage>
</organism>
<dbReference type="AlphaFoldDB" id="A0A9Q3IRP6"/>